<reference evidence="1 2" key="1">
    <citation type="journal article" date="2021" name="Commun. Biol.">
        <title>The genome of Shorea leprosula (Dipterocarpaceae) highlights the ecological relevance of drought in aseasonal tropical rainforests.</title>
        <authorList>
            <person name="Ng K.K.S."/>
            <person name="Kobayashi M.J."/>
            <person name="Fawcett J.A."/>
            <person name="Hatakeyama M."/>
            <person name="Paape T."/>
            <person name="Ng C.H."/>
            <person name="Ang C.C."/>
            <person name="Tnah L.H."/>
            <person name="Lee C.T."/>
            <person name="Nishiyama T."/>
            <person name="Sese J."/>
            <person name="O'Brien M.J."/>
            <person name="Copetti D."/>
            <person name="Mohd Noor M.I."/>
            <person name="Ong R.C."/>
            <person name="Putra M."/>
            <person name="Sireger I.Z."/>
            <person name="Indrioko S."/>
            <person name="Kosugi Y."/>
            <person name="Izuno A."/>
            <person name="Isagi Y."/>
            <person name="Lee S.L."/>
            <person name="Shimizu K.K."/>
        </authorList>
    </citation>
    <scope>NUCLEOTIDE SEQUENCE [LARGE SCALE GENOMIC DNA]</scope>
    <source>
        <strain evidence="1">214</strain>
    </source>
</reference>
<keyword evidence="2" id="KW-1185">Reference proteome</keyword>
<accession>A0AAV5MUI8</accession>
<sequence length="46" mass="5298">MRYSDIFVCVLFVVVYMEMSNPVYQDFGGVSAVFSVHRGAVWMRGF</sequence>
<protein>
    <submittedName>
        <fullName evidence="1">Uncharacterized protein</fullName>
    </submittedName>
</protein>
<evidence type="ECO:0000313" key="1">
    <source>
        <dbReference type="EMBL" id="GKV52177.1"/>
    </source>
</evidence>
<dbReference type="AlphaFoldDB" id="A0AAV5MUI8"/>
<proteinExistence type="predicted"/>
<organism evidence="1 2">
    <name type="scientific">Rubroshorea leprosula</name>
    <dbReference type="NCBI Taxonomy" id="152421"/>
    <lineage>
        <taxon>Eukaryota</taxon>
        <taxon>Viridiplantae</taxon>
        <taxon>Streptophyta</taxon>
        <taxon>Embryophyta</taxon>
        <taxon>Tracheophyta</taxon>
        <taxon>Spermatophyta</taxon>
        <taxon>Magnoliopsida</taxon>
        <taxon>eudicotyledons</taxon>
        <taxon>Gunneridae</taxon>
        <taxon>Pentapetalae</taxon>
        <taxon>rosids</taxon>
        <taxon>malvids</taxon>
        <taxon>Malvales</taxon>
        <taxon>Dipterocarpaceae</taxon>
        <taxon>Rubroshorea</taxon>
    </lineage>
</organism>
<evidence type="ECO:0000313" key="2">
    <source>
        <dbReference type="Proteomes" id="UP001054252"/>
    </source>
</evidence>
<comment type="caution">
    <text evidence="1">The sequence shown here is derived from an EMBL/GenBank/DDBJ whole genome shotgun (WGS) entry which is preliminary data.</text>
</comment>
<dbReference type="EMBL" id="BPVZ01000626">
    <property type="protein sequence ID" value="GKV52177.1"/>
    <property type="molecule type" value="Genomic_DNA"/>
</dbReference>
<dbReference type="Proteomes" id="UP001054252">
    <property type="component" value="Unassembled WGS sequence"/>
</dbReference>
<name>A0AAV5MUI8_9ROSI</name>
<gene>
    <name evidence="1" type="ORF">SLEP1_g58768</name>
</gene>